<evidence type="ECO:0000313" key="2">
    <source>
        <dbReference type="EMBL" id="GHE27880.1"/>
    </source>
</evidence>
<gene>
    <name evidence="2" type="ORF">GCM10007167_06780</name>
</gene>
<keyword evidence="1" id="KW-0175">Coiled coil</keyword>
<dbReference type="EMBL" id="BNCF01000002">
    <property type="protein sequence ID" value="GHE27880.1"/>
    <property type="molecule type" value="Genomic_DNA"/>
</dbReference>
<feature type="coiled-coil region" evidence="1">
    <location>
        <begin position="57"/>
        <end position="84"/>
    </location>
</feature>
<dbReference type="OrthoDB" id="6028255at2"/>
<dbReference type="AlphaFoldDB" id="A0A918Z003"/>
<organism evidence="2 3">
    <name type="scientific">Vulcaniibacterium thermophilum</name>
    <dbReference type="NCBI Taxonomy" id="1169913"/>
    <lineage>
        <taxon>Bacteria</taxon>
        <taxon>Pseudomonadati</taxon>
        <taxon>Pseudomonadota</taxon>
        <taxon>Gammaproteobacteria</taxon>
        <taxon>Lysobacterales</taxon>
        <taxon>Lysobacteraceae</taxon>
        <taxon>Vulcaniibacterium</taxon>
    </lineage>
</organism>
<dbReference type="RefSeq" id="WP_146475456.1">
    <property type="nucleotide sequence ID" value="NZ_BNCF01000002.1"/>
</dbReference>
<protein>
    <submittedName>
        <fullName evidence="2">Uroporphyrin-III C-methyltransferase</fullName>
    </submittedName>
</protein>
<dbReference type="InterPro" id="IPR007470">
    <property type="entry name" value="HemX"/>
</dbReference>
<name>A0A918Z003_9GAMM</name>
<accession>A0A918Z003</accession>
<dbReference type="PANTHER" id="PTHR38043:SF1">
    <property type="entry name" value="PROTEIN HEMX"/>
    <property type="match status" value="1"/>
</dbReference>
<reference evidence="2" key="1">
    <citation type="journal article" date="2014" name="Int. J. Syst. Evol. Microbiol.">
        <title>Complete genome sequence of Corynebacterium casei LMG S-19264T (=DSM 44701T), isolated from a smear-ripened cheese.</title>
        <authorList>
            <consortium name="US DOE Joint Genome Institute (JGI-PGF)"/>
            <person name="Walter F."/>
            <person name="Albersmeier A."/>
            <person name="Kalinowski J."/>
            <person name="Ruckert C."/>
        </authorList>
    </citation>
    <scope>NUCLEOTIDE SEQUENCE</scope>
    <source>
        <strain evidence="2">KCTC 32020</strain>
    </source>
</reference>
<comment type="caution">
    <text evidence="2">The sequence shown here is derived from an EMBL/GenBank/DDBJ whole genome shotgun (WGS) entry which is preliminary data.</text>
</comment>
<dbReference type="Proteomes" id="UP000636453">
    <property type="component" value="Unassembled WGS sequence"/>
</dbReference>
<evidence type="ECO:0000256" key="1">
    <source>
        <dbReference type="SAM" id="Coils"/>
    </source>
</evidence>
<keyword evidence="3" id="KW-1185">Reference proteome</keyword>
<dbReference type="PANTHER" id="PTHR38043">
    <property type="entry name" value="PROTEIN HEMX"/>
    <property type="match status" value="1"/>
</dbReference>
<proteinExistence type="predicted"/>
<evidence type="ECO:0000313" key="3">
    <source>
        <dbReference type="Proteomes" id="UP000636453"/>
    </source>
</evidence>
<reference evidence="2" key="2">
    <citation type="submission" date="2020-09" db="EMBL/GenBank/DDBJ databases">
        <authorList>
            <person name="Sun Q."/>
            <person name="Kim S."/>
        </authorList>
    </citation>
    <scope>NUCLEOTIDE SEQUENCE</scope>
    <source>
        <strain evidence="2">KCTC 32020</strain>
    </source>
</reference>
<sequence>MATPAPESAASRPRRRSGLWWLLALIALAAALALGWRGWLRYDARQRAELIGTDQRLDALDARIDALRRDQRALVQRLQQADATNRVLRDEVLGVGQRAALLEDTVARLADPDRHGAQALRLDEAELLLTLGLQRARLDGDVAGALHAYALAAGVLDGVSDPAYLSLRQTLMQERAALESAALAPRVKAMAELDALARGIAAPRDTAAAPREARPWWQRAFAGLIDVRPTDASVARDGADRSAALAGLQLEITLARAAAERNDRAGYRAALARAEGWMRRLGASEAQRTRLRALAEHPLTPDIPTLGSTLEQLRRMRAAR</sequence>